<dbReference type="Pfam" id="PF20144">
    <property type="entry name" value="TIG_SUH"/>
    <property type="match status" value="1"/>
</dbReference>
<dbReference type="VEuPathDB" id="FungiDB:MELLADRAFT_116290"/>
<feature type="domain" description="RBP-J/Cbf11/Cbf12 DNA binding" evidence="8">
    <location>
        <begin position="476"/>
        <end position="635"/>
    </location>
</feature>
<dbReference type="InterPro" id="IPR013783">
    <property type="entry name" value="Ig-like_fold"/>
</dbReference>
<dbReference type="InterPro" id="IPR015351">
    <property type="entry name" value="RBP-J/Cbf11/Cbf12_DNA-bd"/>
</dbReference>
<feature type="compositionally biased region" description="Polar residues" evidence="7">
    <location>
        <begin position="325"/>
        <end position="344"/>
    </location>
</feature>
<feature type="compositionally biased region" description="Polar residues" evidence="7">
    <location>
        <begin position="68"/>
        <end position="83"/>
    </location>
</feature>
<feature type="compositionally biased region" description="Basic residues" evidence="7">
    <location>
        <begin position="1006"/>
        <end position="1016"/>
    </location>
</feature>
<evidence type="ECO:0000256" key="1">
    <source>
        <dbReference type="ARBA" id="ARBA00004123"/>
    </source>
</evidence>
<comment type="subcellular location">
    <subcellularLocation>
        <location evidence="1">Nucleus</location>
    </subcellularLocation>
</comment>
<dbReference type="InterPro" id="IPR008967">
    <property type="entry name" value="p53-like_TF_DNA-bd_sf"/>
</dbReference>
<dbReference type="SUPFAM" id="SSF110217">
    <property type="entry name" value="DNA-binding protein LAG-1 (CSL)"/>
    <property type="match status" value="1"/>
</dbReference>
<dbReference type="SMART" id="SM01267">
    <property type="entry name" value="LAG1_DNAbind"/>
    <property type="match status" value="1"/>
</dbReference>
<feature type="compositionally biased region" description="Pro residues" evidence="7">
    <location>
        <begin position="740"/>
        <end position="752"/>
    </location>
</feature>
<dbReference type="Gene3D" id="2.80.10.50">
    <property type="match status" value="1"/>
</dbReference>
<evidence type="ECO:0000256" key="6">
    <source>
        <dbReference type="ARBA" id="ARBA00023242"/>
    </source>
</evidence>
<dbReference type="HOGENOM" id="CLU_270956_0_0_1"/>
<dbReference type="GO" id="GO:0000978">
    <property type="term" value="F:RNA polymerase II cis-regulatory region sequence-specific DNA binding"/>
    <property type="evidence" value="ECO:0007669"/>
    <property type="project" value="InterPro"/>
</dbReference>
<dbReference type="STRING" id="747676.F4RJP3"/>
<gene>
    <name evidence="10" type="ORF">MELLADRAFT_116290</name>
</gene>
<dbReference type="SUPFAM" id="SSF49417">
    <property type="entry name" value="p53-like transcription factors"/>
    <property type="match status" value="1"/>
</dbReference>
<evidence type="ECO:0000256" key="7">
    <source>
        <dbReference type="SAM" id="MobiDB-lite"/>
    </source>
</evidence>
<organism evidence="11">
    <name type="scientific">Melampsora larici-populina (strain 98AG31 / pathotype 3-4-7)</name>
    <name type="common">Poplar leaf rust fungus</name>
    <dbReference type="NCBI Taxonomy" id="747676"/>
    <lineage>
        <taxon>Eukaryota</taxon>
        <taxon>Fungi</taxon>
        <taxon>Dikarya</taxon>
        <taxon>Basidiomycota</taxon>
        <taxon>Pucciniomycotina</taxon>
        <taxon>Pucciniomycetes</taxon>
        <taxon>Pucciniales</taxon>
        <taxon>Melampsoraceae</taxon>
        <taxon>Melampsora</taxon>
    </lineage>
</organism>
<name>F4RJP3_MELLP</name>
<feature type="domain" description="Beta-trefoil DNA-binding" evidence="9">
    <location>
        <begin position="651"/>
        <end position="1034"/>
    </location>
</feature>
<reference evidence="11" key="1">
    <citation type="journal article" date="2011" name="Proc. Natl. Acad. Sci. U.S.A.">
        <title>Obligate biotrophy features unraveled by the genomic analysis of rust fungi.</title>
        <authorList>
            <person name="Duplessis S."/>
            <person name="Cuomo C.A."/>
            <person name="Lin Y.-C."/>
            <person name="Aerts A."/>
            <person name="Tisserant E."/>
            <person name="Veneault-Fourrey C."/>
            <person name="Joly D.L."/>
            <person name="Hacquard S."/>
            <person name="Amselem J."/>
            <person name="Cantarel B.L."/>
            <person name="Chiu R."/>
            <person name="Coutinho P.M."/>
            <person name="Feau N."/>
            <person name="Field M."/>
            <person name="Frey P."/>
            <person name="Gelhaye E."/>
            <person name="Goldberg J."/>
            <person name="Grabherr M.G."/>
            <person name="Kodira C.D."/>
            <person name="Kohler A."/>
            <person name="Kuees U."/>
            <person name="Lindquist E.A."/>
            <person name="Lucas S.M."/>
            <person name="Mago R."/>
            <person name="Mauceli E."/>
            <person name="Morin E."/>
            <person name="Murat C."/>
            <person name="Pangilinan J.L."/>
            <person name="Park R."/>
            <person name="Pearson M."/>
            <person name="Quesneville H."/>
            <person name="Rouhier N."/>
            <person name="Sakthikumar S."/>
            <person name="Salamov A.A."/>
            <person name="Schmutz J."/>
            <person name="Selles B."/>
            <person name="Shapiro H."/>
            <person name="Tanguay P."/>
            <person name="Tuskan G.A."/>
            <person name="Henrissat B."/>
            <person name="Van de Peer Y."/>
            <person name="Rouze P."/>
            <person name="Ellis J.G."/>
            <person name="Dodds P.N."/>
            <person name="Schein J.E."/>
            <person name="Zhong S."/>
            <person name="Hamelin R.C."/>
            <person name="Grigoriev I.V."/>
            <person name="Szabo L.J."/>
            <person name="Martin F."/>
        </authorList>
    </citation>
    <scope>NUCLEOTIDE SEQUENCE [LARGE SCALE GENOMIC DNA]</scope>
    <source>
        <strain evidence="11">98AG31 / pathotype 3-4-7</strain>
    </source>
</reference>
<evidence type="ECO:0000259" key="8">
    <source>
        <dbReference type="SMART" id="SM01267"/>
    </source>
</evidence>
<evidence type="ECO:0008006" key="12">
    <source>
        <dbReference type="Google" id="ProtNLM"/>
    </source>
</evidence>
<dbReference type="InParanoid" id="F4RJP3"/>
<dbReference type="GO" id="GO:0001228">
    <property type="term" value="F:DNA-binding transcription activator activity, RNA polymerase II-specific"/>
    <property type="evidence" value="ECO:0007669"/>
    <property type="project" value="InterPro"/>
</dbReference>
<evidence type="ECO:0000256" key="4">
    <source>
        <dbReference type="ARBA" id="ARBA00023125"/>
    </source>
</evidence>
<dbReference type="EMBL" id="GL883104">
    <property type="protein sequence ID" value="EGG07458.1"/>
    <property type="molecule type" value="Genomic_DNA"/>
</dbReference>
<dbReference type="InterPro" id="IPR040159">
    <property type="entry name" value="CLS_fam"/>
</dbReference>
<keyword evidence="6" id="KW-0539">Nucleus</keyword>
<feature type="compositionally biased region" description="Low complexity" evidence="7">
    <location>
        <begin position="1"/>
        <end position="21"/>
    </location>
</feature>
<feature type="region of interest" description="Disordered" evidence="7">
    <location>
        <begin position="131"/>
        <end position="195"/>
    </location>
</feature>
<evidence type="ECO:0000313" key="11">
    <source>
        <dbReference type="Proteomes" id="UP000001072"/>
    </source>
</evidence>
<feature type="region of interest" description="Disordered" evidence="7">
    <location>
        <begin position="1"/>
        <end position="99"/>
    </location>
</feature>
<dbReference type="InterPro" id="IPR038007">
    <property type="entry name" value="RBP-Jkappa_IPT"/>
</dbReference>
<feature type="compositionally biased region" description="Polar residues" evidence="7">
    <location>
        <begin position="147"/>
        <end position="172"/>
    </location>
</feature>
<evidence type="ECO:0000256" key="2">
    <source>
        <dbReference type="ARBA" id="ARBA00009704"/>
    </source>
</evidence>
<protein>
    <recommendedName>
        <fullName evidence="12">LAG1-DNAbind-domain-containing protein</fullName>
    </recommendedName>
</protein>
<evidence type="ECO:0000313" key="10">
    <source>
        <dbReference type="EMBL" id="EGG07458.1"/>
    </source>
</evidence>
<feature type="compositionally biased region" description="Low complexity" evidence="7">
    <location>
        <begin position="960"/>
        <end position="971"/>
    </location>
</feature>
<comment type="similarity">
    <text evidence="2">Belongs to the Su(H) family.</text>
</comment>
<dbReference type="eggNOG" id="KOG3743">
    <property type="taxonomic scope" value="Eukaryota"/>
</dbReference>
<dbReference type="OrthoDB" id="5600360at2759"/>
<dbReference type="SMART" id="SM01268">
    <property type="entry name" value="BTD"/>
    <property type="match status" value="1"/>
</dbReference>
<dbReference type="InterPro" id="IPR037095">
    <property type="entry name" value="RBP-J/Cbf11_DNA-bd_sf"/>
</dbReference>
<accession>F4RJP3</accession>
<dbReference type="InterPro" id="IPR036358">
    <property type="entry name" value="BTD_sf"/>
</dbReference>
<feature type="region of interest" description="Disordered" evidence="7">
    <location>
        <begin position="732"/>
        <end position="753"/>
    </location>
</feature>
<dbReference type="Pfam" id="PF09271">
    <property type="entry name" value="LAG1-DNAbind"/>
    <property type="match status" value="1"/>
</dbReference>
<feature type="compositionally biased region" description="Polar residues" evidence="7">
    <location>
        <begin position="986"/>
        <end position="1001"/>
    </location>
</feature>
<dbReference type="Gene3D" id="2.60.40.10">
    <property type="entry name" value="Immunoglobulins"/>
    <property type="match status" value="1"/>
</dbReference>
<dbReference type="AlphaFoldDB" id="F4RJP3"/>
<keyword evidence="5" id="KW-0804">Transcription</keyword>
<feature type="region of interest" description="Disordered" evidence="7">
    <location>
        <begin position="919"/>
        <end position="1027"/>
    </location>
</feature>
<dbReference type="Proteomes" id="UP000001072">
    <property type="component" value="Unassembled WGS sequence"/>
</dbReference>
<dbReference type="GO" id="GO:0005634">
    <property type="term" value="C:nucleus"/>
    <property type="evidence" value="ECO:0007669"/>
    <property type="project" value="UniProtKB-SubCell"/>
</dbReference>
<evidence type="ECO:0000256" key="3">
    <source>
        <dbReference type="ARBA" id="ARBA00023015"/>
    </source>
</evidence>
<feature type="region of interest" description="Disordered" evidence="7">
    <location>
        <begin position="292"/>
        <end position="356"/>
    </location>
</feature>
<keyword evidence="4" id="KW-0238">DNA-binding</keyword>
<dbReference type="KEGG" id="mlr:MELLADRAFT_116290"/>
<dbReference type="RefSeq" id="XP_007409365.1">
    <property type="nucleotide sequence ID" value="XM_007409303.1"/>
</dbReference>
<evidence type="ECO:0000259" key="9">
    <source>
        <dbReference type="SMART" id="SM01268"/>
    </source>
</evidence>
<keyword evidence="3" id="KW-0805">Transcription regulation</keyword>
<dbReference type="FunFam" id="2.60.40.1450:FF:000003">
    <property type="entry name" value="Related to J kappa-recombination signal binding protein"/>
    <property type="match status" value="1"/>
</dbReference>
<evidence type="ECO:0000256" key="5">
    <source>
        <dbReference type="ARBA" id="ARBA00023163"/>
    </source>
</evidence>
<proteinExistence type="inferred from homology"/>
<dbReference type="GeneID" id="18925786"/>
<dbReference type="InterPro" id="IPR014756">
    <property type="entry name" value="Ig_E-set"/>
</dbReference>
<keyword evidence="11" id="KW-1185">Reference proteome</keyword>
<dbReference type="Gene3D" id="2.60.40.1450">
    <property type="entry name" value="LAG1, DNA binding domain"/>
    <property type="match status" value="1"/>
</dbReference>
<dbReference type="SUPFAM" id="SSF81296">
    <property type="entry name" value="E set domains"/>
    <property type="match status" value="1"/>
</dbReference>
<dbReference type="PANTHER" id="PTHR10665">
    <property type="entry name" value="RECOMBINING BINDING PROTEIN SUPPRESSOR OF HAIRLESS"/>
    <property type="match status" value="1"/>
</dbReference>
<dbReference type="InterPro" id="IPR015350">
    <property type="entry name" value="Beta-trefoil_DNA-bd_dom"/>
</dbReference>
<sequence length="1199" mass="128575">MSNYLYPSSTETSSYSTELNSHNTNDQSTPWHPHSWSATPDPPSAQTIQDQLYHQAEAELDPELSGSPRKSSNHLSHSRSYPTLLQPHPISDDASPNPLLSSLRSGSVGLDIPQPAGHFTSYSFEHNLFQPSHHSHQQGSSLIPSLPSHQNQLHGSPSRLRTYSDASIQSSIAGHPDHFRSRSGSDSSSSWPNLHTPITPADMAFQNNNYSVAFKSDYDNSSQFDPTSHHHQQQRQLSLSIQEAENSQGNGTSPRQGIYELPSSQTDALEQYNNSNSIFGHLATPTNPRHQVLNRRMSNDPSVDDGLSSNRHESPLSLDIPSAPLSGQRSRSPSALRGSSNQHLQAPMSAGASYSRSTSIDSTYTRARSSSLALGHSSDEGGMSQAFNTAWSASAQQLPAQIGSQFAGLHIEGGNSYGVQSLEGLGMGPGEIAYNHQPGGHHQYTTHQTQLMAYPEHSISRAEREALLAFLLGERTVLVLSGKVAQKSYGAEKRFLCPPPSALLLGCSWWSAAEADPRRPIGNHRVALVPPTTIISMSGEQSMPSEAYSEWMSMSGHVVGDQASLDDVVIAGRCVGKQLHISEVDEKTKRVEALVKVIGPGFGSPEHRHIGTFPSRPIKVISKPSKKRQSIKNLDRAMNISLTTFIKQPTVCIHHGTTIALFNRLRSQTVSTKYLCVSGPSASFPAGDWRAMAGIDEKPFSPSEESTCFVARTSCWDPFIIFLVDLKNSPHSASAEHHGSPPPPGYPRPPANALPVAQGAGPVPIYYNQPIVLQCLSTAVVSPVMVIRKVDKGSTATGGASLDGHGSGAAMSRDLPVAPGEIIGDPVSQLHKIALEVMSDPEGVYANANQSAPGSPFPGAGSFLACLGENVGIHRPEASRIPVAPASMISPPSSASSFGLTSSEVALAEATFMSNQLTQPISPNSAAPGRARSVGPAGRIGDTMEYISSDGGKVKRTRRVSTSQSSSSGMGRVIGPGKAGRRRAGSNASTGGYSDLGTESSDGMHHNYHPHHHHSMQHGAYSAPQHPPNAAKVWTIECGEPAVWTIVGCDVERHTFWIPPVLFDSKPSSAASTQGAVSEVFRTPIPYCPIGVDSPTPIPVVHKYLLTNPISMPKNRIDAQDMKMITIYGANFSRELRVWFGAVPSEIVEYKCAEVIVALPPSGVPGELGPDGGPKKHQIVMVREDGVVFPSKIYYAEPM</sequence>